<evidence type="ECO:0000259" key="2">
    <source>
        <dbReference type="Pfam" id="PF01970"/>
    </source>
</evidence>
<protein>
    <submittedName>
        <fullName evidence="3">Tripartite tricarboxylate transporter permease</fullName>
    </submittedName>
</protein>
<sequence>MIDLLLQGFAVAFQPSNLAFIFLGVLLGQVIGALPGVGPAAGMALLLPLTFGLEPATAIMMLAGIMYGGQYGGTLTSVLINVPGEASGVMTAVDGHQMARKGRGGAALSVAAIGSFIAGIGAVAAVAFITPALSGFALRFNAPEYFLLAALGIIATASLGATPIRSLMAGVLGLMIALVGTDPLAGTPRLTFGQPALYEGIDFIPVAIGVFGIAEVLASLERAHGMHPIRTRLKDMWLTSAEWTQSRMAIVRGGFIGLFVGIMPGAGASIASLLAYLTERRFSRNPEMFGKGAIDGVAAAEAANNSASHGAMIPMLSLAIPGNASTAVLLAALILHGVRPGPMLMTQEATLVWGLIASMFIGNVMLLIMNLPMAPLFASLLRIPYVYLAPGILVISLVGAYAATLDFGTVWMCIFFGLLGWLMMKFDIPRPPLVLALVLAPLLETSLRQSLLLSFGSPMIFVERPISAVLLVVVAFALILPVWSAVKRRRNRIA</sequence>
<dbReference type="AlphaFoldDB" id="A0A3Q8XLW4"/>
<keyword evidence="1" id="KW-1133">Transmembrane helix</keyword>
<evidence type="ECO:0000313" key="3">
    <source>
        <dbReference type="EMBL" id="AZN70607.1"/>
    </source>
</evidence>
<evidence type="ECO:0000313" key="4">
    <source>
        <dbReference type="Proteomes" id="UP000268192"/>
    </source>
</evidence>
<feature type="transmembrane region" description="Helical" evidence="1">
    <location>
        <begin position="145"/>
        <end position="161"/>
    </location>
</feature>
<feature type="transmembrane region" description="Helical" evidence="1">
    <location>
        <begin position="466"/>
        <end position="486"/>
    </location>
</feature>
<feature type="transmembrane region" description="Helical" evidence="1">
    <location>
        <begin position="197"/>
        <end position="218"/>
    </location>
</feature>
<keyword evidence="1" id="KW-0812">Transmembrane</keyword>
<reference evidence="3 4" key="1">
    <citation type="submission" date="2018-09" db="EMBL/GenBank/DDBJ databases">
        <title>Marinorhizobium profundi gen. nov., sp. nov., isolated from a deep-sea sediment sample from the New Britain Trench and proposal of Marinorhizobiaceae fam. nov. in the order Rhizobiales of the class Alphaproteobacteria.</title>
        <authorList>
            <person name="Cao J."/>
        </authorList>
    </citation>
    <scope>NUCLEOTIDE SEQUENCE [LARGE SCALE GENOMIC DNA]</scope>
    <source>
        <strain evidence="3 4">WS11</strain>
    </source>
</reference>
<feature type="transmembrane region" description="Helical" evidence="1">
    <location>
        <begin position="18"/>
        <end position="37"/>
    </location>
</feature>
<dbReference type="PANTHER" id="PTHR35342:SF5">
    <property type="entry name" value="TRICARBOXYLIC TRANSPORT PROTEIN"/>
    <property type="match status" value="1"/>
</dbReference>
<organism evidence="3 4">
    <name type="scientific">Georhizobium profundi</name>
    <dbReference type="NCBI Taxonomy" id="2341112"/>
    <lineage>
        <taxon>Bacteria</taxon>
        <taxon>Pseudomonadati</taxon>
        <taxon>Pseudomonadota</taxon>
        <taxon>Alphaproteobacteria</taxon>
        <taxon>Hyphomicrobiales</taxon>
        <taxon>Rhizobiaceae</taxon>
        <taxon>Georhizobium</taxon>
    </lineage>
</organism>
<feature type="transmembrane region" description="Helical" evidence="1">
    <location>
        <begin position="383"/>
        <end position="403"/>
    </location>
</feature>
<feature type="transmembrane region" description="Helical" evidence="1">
    <location>
        <begin position="409"/>
        <end position="426"/>
    </location>
</feature>
<keyword evidence="4" id="KW-1185">Reference proteome</keyword>
<dbReference type="EMBL" id="CP032509">
    <property type="protein sequence ID" value="AZN70607.1"/>
    <property type="molecule type" value="Genomic_DNA"/>
</dbReference>
<dbReference type="Proteomes" id="UP000268192">
    <property type="component" value="Chromosome"/>
</dbReference>
<dbReference type="PANTHER" id="PTHR35342">
    <property type="entry name" value="TRICARBOXYLIC TRANSPORT PROTEIN"/>
    <property type="match status" value="1"/>
</dbReference>
<dbReference type="InterPro" id="IPR002823">
    <property type="entry name" value="DUF112_TM"/>
</dbReference>
<dbReference type="RefSeq" id="WP_126008006.1">
    <property type="nucleotide sequence ID" value="NZ_CP032509.1"/>
</dbReference>
<dbReference type="OrthoDB" id="9806425at2"/>
<proteinExistence type="predicted"/>
<accession>A0A3Q8XLW4</accession>
<feature type="transmembrane region" description="Helical" evidence="1">
    <location>
        <begin position="255"/>
        <end position="278"/>
    </location>
</feature>
<dbReference type="Pfam" id="PF01970">
    <property type="entry name" value="TctA"/>
    <property type="match status" value="1"/>
</dbReference>
<feature type="domain" description="DUF112" evidence="2">
    <location>
        <begin position="18"/>
        <end position="435"/>
    </location>
</feature>
<gene>
    <name evidence="3" type="ORF">D5400_04370</name>
</gene>
<name>A0A3Q8XLW4_9HYPH</name>
<feature type="transmembrane region" description="Helical" evidence="1">
    <location>
        <begin position="106"/>
        <end position="133"/>
    </location>
</feature>
<evidence type="ECO:0000256" key="1">
    <source>
        <dbReference type="SAM" id="Phobius"/>
    </source>
</evidence>
<keyword evidence="1" id="KW-0472">Membrane</keyword>
<feature type="transmembrane region" description="Helical" evidence="1">
    <location>
        <begin position="350"/>
        <end position="371"/>
    </location>
</feature>
<feature type="transmembrane region" description="Helical" evidence="1">
    <location>
        <begin position="167"/>
        <end position="185"/>
    </location>
</feature>
<feature type="transmembrane region" description="Helical" evidence="1">
    <location>
        <begin position="318"/>
        <end position="338"/>
    </location>
</feature>
<dbReference type="KEGG" id="abaw:D5400_04370"/>